<gene>
    <name evidence="12" type="ORF">FPE_LOCUS3901</name>
</gene>
<sequence>METSKAEGKRVAKVATLVKGEEDREDEDDKNKKRALTLTTIRESSAGGSVQPCCQVQDCTVDMAGAKPYHRRHKVCEFHFKAPAVLVAGLQQRFCQQCSRFHEVSEFDESKRSCRGRLAMHNERRRKSLNDSR</sequence>
<dbReference type="EMBL" id="OU503037">
    <property type="protein sequence ID" value="CAI9756471.1"/>
    <property type="molecule type" value="Genomic_DNA"/>
</dbReference>
<dbReference type="InterPro" id="IPR036893">
    <property type="entry name" value="SBP_sf"/>
</dbReference>
<keyword evidence="7" id="KW-0804">Transcription</keyword>
<dbReference type="InterPro" id="IPR044817">
    <property type="entry name" value="SBP-like"/>
</dbReference>
<evidence type="ECO:0000313" key="12">
    <source>
        <dbReference type="EMBL" id="CAI9756471.1"/>
    </source>
</evidence>
<reference evidence="12" key="1">
    <citation type="submission" date="2023-05" db="EMBL/GenBank/DDBJ databases">
        <authorList>
            <person name="Huff M."/>
        </authorList>
    </citation>
    <scope>NUCLEOTIDE SEQUENCE</scope>
</reference>
<dbReference type="PANTHER" id="PTHR31251">
    <property type="entry name" value="SQUAMOSA PROMOTER-BINDING-LIKE PROTEIN 4"/>
    <property type="match status" value="1"/>
</dbReference>
<keyword evidence="5" id="KW-0805">Transcription regulation</keyword>
<feature type="domain" description="SBP-type" evidence="11">
    <location>
        <begin position="51"/>
        <end position="128"/>
    </location>
</feature>
<evidence type="ECO:0000256" key="1">
    <source>
        <dbReference type="ARBA" id="ARBA00004123"/>
    </source>
</evidence>
<dbReference type="SUPFAM" id="SSF103612">
    <property type="entry name" value="SBT domain"/>
    <property type="match status" value="1"/>
</dbReference>
<evidence type="ECO:0000259" key="11">
    <source>
        <dbReference type="PROSITE" id="PS51141"/>
    </source>
</evidence>
<evidence type="ECO:0000256" key="9">
    <source>
        <dbReference type="ARBA" id="ARBA00056472"/>
    </source>
</evidence>
<dbReference type="Pfam" id="PF03110">
    <property type="entry name" value="SBP"/>
    <property type="match status" value="1"/>
</dbReference>
<keyword evidence="6" id="KW-0238">DNA-binding</keyword>
<dbReference type="Proteomes" id="UP000834106">
    <property type="component" value="Chromosome 2"/>
</dbReference>
<dbReference type="GO" id="GO:0008270">
    <property type="term" value="F:zinc ion binding"/>
    <property type="evidence" value="ECO:0007669"/>
    <property type="project" value="UniProtKB-KW"/>
</dbReference>
<dbReference type="GO" id="GO:0005634">
    <property type="term" value="C:nucleus"/>
    <property type="evidence" value="ECO:0007669"/>
    <property type="project" value="UniProtKB-SubCell"/>
</dbReference>
<name>A0AAD1YUE9_9LAMI</name>
<evidence type="ECO:0000256" key="5">
    <source>
        <dbReference type="ARBA" id="ARBA00023015"/>
    </source>
</evidence>
<organism evidence="12 13">
    <name type="scientific">Fraxinus pennsylvanica</name>
    <dbReference type="NCBI Taxonomy" id="56036"/>
    <lineage>
        <taxon>Eukaryota</taxon>
        <taxon>Viridiplantae</taxon>
        <taxon>Streptophyta</taxon>
        <taxon>Embryophyta</taxon>
        <taxon>Tracheophyta</taxon>
        <taxon>Spermatophyta</taxon>
        <taxon>Magnoliopsida</taxon>
        <taxon>eudicotyledons</taxon>
        <taxon>Gunneridae</taxon>
        <taxon>Pentapetalae</taxon>
        <taxon>asterids</taxon>
        <taxon>lamiids</taxon>
        <taxon>Lamiales</taxon>
        <taxon>Oleaceae</taxon>
        <taxon>Oleeae</taxon>
        <taxon>Fraxinus</taxon>
    </lineage>
</organism>
<comment type="function">
    <text evidence="9">Probable transcriptional factor. Binds to the promoter of the SQUAMOSA gene.</text>
</comment>
<protein>
    <recommendedName>
        <fullName evidence="11">SBP-type domain-containing protein</fullName>
    </recommendedName>
</protein>
<evidence type="ECO:0000256" key="10">
    <source>
        <dbReference type="PROSITE-ProRule" id="PRU00470"/>
    </source>
</evidence>
<comment type="subcellular location">
    <subcellularLocation>
        <location evidence="1">Nucleus</location>
    </subcellularLocation>
</comment>
<keyword evidence="2" id="KW-0479">Metal-binding</keyword>
<evidence type="ECO:0000256" key="3">
    <source>
        <dbReference type="ARBA" id="ARBA00022771"/>
    </source>
</evidence>
<dbReference type="FunFam" id="4.10.1100.10:FF:000001">
    <property type="entry name" value="Squamosa promoter-binding-like protein 14"/>
    <property type="match status" value="1"/>
</dbReference>
<evidence type="ECO:0000256" key="4">
    <source>
        <dbReference type="ARBA" id="ARBA00022833"/>
    </source>
</evidence>
<dbReference type="PANTHER" id="PTHR31251:SF197">
    <property type="entry name" value="SQUAMOSA PROMOTER-BINDING-LIKE PROTEIN 16"/>
    <property type="match status" value="1"/>
</dbReference>
<dbReference type="InterPro" id="IPR004333">
    <property type="entry name" value="SBP_dom"/>
</dbReference>
<keyword evidence="3 10" id="KW-0863">Zinc-finger</keyword>
<dbReference type="PROSITE" id="PS51141">
    <property type="entry name" value="ZF_SBP"/>
    <property type="match status" value="1"/>
</dbReference>
<evidence type="ECO:0000256" key="2">
    <source>
        <dbReference type="ARBA" id="ARBA00022723"/>
    </source>
</evidence>
<evidence type="ECO:0000256" key="8">
    <source>
        <dbReference type="ARBA" id="ARBA00023242"/>
    </source>
</evidence>
<dbReference type="Gene3D" id="4.10.1100.10">
    <property type="entry name" value="Transcription factor, SBP-box domain"/>
    <property type="match status" value="1"/>
</dbReference>
<evidence type="ECO:0000256" key="7">
    <source>
        <dbReference type="ARBA" id="ARBA00023163"/>
    </source>
</evidence>
<keyword evidence="8" id="KW-0539">Nucleus</keyword>
<keyword evidence="4" id="KW-0862">Zinc</keyword>
<dbReference type="AlphaFoldDB" id="A0AAD1YUE9"/>
<evidence type="ECO:0000313" key="13">
    <source>
        <dbReference type="Proteomes" id="UP000834106"/>
    </source>
</evidence>
<keyword evidence="13" id="KW-1185">Reference proteome</keyword>
<accession>A0AAD1YUE9</accession>
<evidence type="ECO:0000256" key="6">
    <source>
        <dbReference type="ARBA" id="ARBA00023125"/>
    </source>
</evidence>
<dbReference type="GO" id="GO:0003677">
    <property type="term" value="F:DNA binding"/>
    <property type="evidence" value="ECO:0007669"/>
    <property type="project" value="UniProtKB-KW"/>
</dbReference>
<proteinExistence type="predicted"/>